<sequence>MPTLTRRPIYIAFLMLLCTCVRAQGLELKGRVVESGGELPVEFATVKAIDPSNGDMLTGTTTDVAGNFTLTVPQPGITLEVSFLGFAPTRVEDVRGADMGTIVLKPDGETLDEVLVTGERSTTEFRLDKRVFNVGKDLSSSGASALEVLNNVPSVTVSIEGQINLRGSGGVQILIDGKPSVLTADNGNALGTITADMIESVEVITNPSAKYQAEGTAGIINIVLKKEEQRGLNGSVTVNTGTPNNHSLGLSVNRRTAKFNLFGQLGVGYRTFPEDNRGINRDLSSGTTILSEGEADKNEQFYNLILGTDYHINDRNVLSLTGHLAYEIETENAITDFSVINSAGNLTDAWRRTEATEATNPKWQYELNYKREFDAEDKDHVLIVSALGNSFTKDQSSEFTTNTSEGEALFGDQLTRTDFGQTEYTFKADYTRPVSEAVTLETGLQYVLNDVGNDFAVSDFIDDDFQLVPELTNRFEFQQGVLGAYVTSSYEGDKWGVKAGLRVEQTDLSTVLVNTQEANDQNYTNLFPTLHTSYKFSEAASVQAGYSRRVFRPRLWDLNPFFNIRNNFNVRAGNPNLQPEFTDSYEVTGILIVGDLSLNAGIYHRYTTDVVERVSFFQDNVNVTQPINLGTSRTNGVELNGKYRPAKWMTLSGDFNFNAFDRTAELEGVSYDFSAEQFNGRLVTKFELPLDIDFEVAGNVRSGYRTVQGNVSGFSYADIGLRKKILKGRMIFNVSVRDAFASMIDESEATQPDFYLYNYRQRGRFVTVGLSYGFGKGEAMEFGGQKQF</sequence>
<keyword evidence="6 7" id="KW-0998">Cell outer membrane</keyword>
<comment type="subcellular location">
    <subcellularLocation>
        <location evidence="1 7">Cell outer membrane</location>
        <topology evidence="1 7">Multi-pass membrane protein</topology>
    </subcellularLocation>
</comment>
<comment type="similarity">
    <text evidence="7">Belongs to the TonB-dependent receptor family.</text>
</comment>
<comment type="caution">
    <text evidence="10">The sequence shown here is derived from an EMBL/GenBank/DDBJ whole genome shotgun (WGS) entry which is preliminary data.</text>
</comment>
<dbReference type="Gene3D" id="2.170.130.10">
    <property type="entry name" value="TonB-dependent receptor, plug domain"/>
    <property type="match status" value="1"/>
</dbReference>
<dbReference type="AlphaFoldDB" id="A0A840E4L3"/>
<dbReference type="RefSeq" id="WP_183494917.1">
    <property type="nucleotide sequence ID" value="NZ_JACIFF010000002.1"/>
</dbReference>
<dbReference type="InterPro" id="IPR012910">
    <property type="entry name" value="Plug_dom"/>
</dbReference>
<evidence type="ECO:0000259" key="9">
    <source>
        <dbReference type="Pfam" id="PF14905"/>
    </source>
</evidence>
<reference evidence="10 11" key="1">
    <citation type="submission" date="2020-08" db="EMBL/GenBank/DDBJ databases">
        <title>Genomic Encyclopedia of Type Strains, Phase IV (KMG-IV): sequencing the most valuable type-strain genomes for metagenomic binning, comparative biology and taxonomic classification.</title>
        <authorList>
            <person name="Goeker M."/>
        </authorList>
    </citation>
    <scope>NUCLEOTIDE SEQUENCE [LARGE SCALE GENOMIC DNA]</scope>
    <source>
        <strain evidence="10 11">DSM 105137</strain>
    </source>
</reference>
<dbReference type="PANTHER" id="PTHR40980:SF4">
    <property type="entry name" value="TONB-DEPENDENT RECEPTOR-LIKE BETA-BARREL DOMAIN-CONTAINING PROTEIN"/>
    <property type="match status" value="1"/>
</dbReference>
<keyword evidence="4 7" id="KW-0812">Transmembrane</keyword>
<evidence type="ECO:0000256" key="3">
    <source>
        <dbReference type="ARBA" id="ARBA00022452"/>
    </source>
</evidence>
<accession>A0A840E4L3</accession>
<dbReference type="Gene3D" id="2.60.40.1120">
    <property type="entry name" value="Carboxypeptidase-like, regulatory domain"/>
    <property type="match status" value="1"/>
</dbReference>
<dbReference type="Gene3D" id="2.40.170.20">
    <property type="entry name" value="TonB-dependent receptor, beta-barrel domain"/>
    <property type="match status" value="1"/>
</dbReference>
<dbReference type="EMBL" id="JACIFF010000002">
    <property type="protein sequence ID" value="MBB4078682.1"/>
    <property type="molecule type" value="Genomic_DNA"/>
</dbReference>
<dbReference type="Proteomes" id="UP000576209">
    <property type="component" value="Unassembled WGS sequence"/>
</dbReference>
<dbReference type="InterPro" id="IPR036942">
    <property type="entry name" value="Beta-barrel_TonB_sf"/>
</dbReference>
<dbReference type="PANTHER" id="PTHR40980">
    <property type="entry name" value="PLUG DOMAIN-CONTAINING PROTEIN"/>
    <property type="match status" value="1"/>
</dbReference>
<keyword evidence="11" id="KW-1185">Reference proteome</keyword>
<keyword evidence="10" id="KW-0675">Receptor</keyword>
<evidence type="ECO:0000256" key="5">
    <source>
        <dbReference type="ARBA" id="ARBA00023136"/>
    </source>
</evidence>
<dbReference type="GO" id="GO:0009279">
    <property type="term" value="C:cell outer membrane"/>
    <property type="evidence" value="ECO:0007669"/>
    <property type="project" value="UniProtKB-SubCell"/>
</dbReference>
<protein>
    <submittedName>
        <fullName evidence="10">Outer membrane receptor protein involved in Fe transport</fullName>
    </submittedName>
</protein>
<dbReference type="SUPFAM" id="SSF56935">
    <property type="entry name" value="Porins"/>
    <property type="match status" value="1"/>
</dbReference>
<evidence type="ECO:0000256" key="6">
    <source>
        <dbReference type="ARBA" id="ARBA00023237"/>
    </source>
</evidence>
<keyword evidence="2 7" id="KW-0813">Transport</keyword>
<dbReference type="SUPFAM" id="SSF49464">
    <property type="entry name" value="Carboxypeptidase regulatory domain-like"/>
    <property type="match status" value="1"/>
</dbReference>
<evidence type="ECO:0000256" key="7">
    <source>
        <dbReference type="PROSITE-ProRule" id="PRU01360"/>
    </source>
</evidence>
<dbReference type="InterPro" id="IPR037066">
    <property type="entry name" value="Plug_dom_sf"/>
</dbReference>
<dbReference type="InterPro" id="IPR041700">
    <property type="entry name" value="OMP_b-brl_3"/>
</dbReference>
<organism evidence="10 11">
    <name type="scientific">Neolewinella aquimaris</name>
    <dbReference type="NCBI Taxonomy" id="1835722"/>
    <lineage>
        <taxon>Bacteria</taxon>
        <taxon>Pseudomonadati</taxon>
        <taxon>Bacteroidota</taxon>
        <taxon>Saprospiria</taxon>
        <taxon>Saprospirales</taxon>
        <taxon>Lewinellaceae</taxon>
        <taxon>Neolewinella</taxon>
    </lineage>
</organism>
<dbReference type="InterPro" id="IPR008969">
    <property type="entry name" value="CarboxyPept-like_regulatory"/>
</dbReference>
<evidence type="ECO:0000256" key="4">
    <source>
        <dbReference type="ARBA" id="ARBA00022692"/>
    </source>
</evidence>
<feature type="domain" description="TonB-dependent receptor plug" evidence="8">
    <location>
        <begin position="143"/>
        <end position="219"/>
    </location>
</feature>
<evidence type="ECO:0000313" key="10">
    <source>
        <dbReference type="EMBL" id="MBB4078682.1"/>
    </source>
</evidence>
<dbReference type="Pfam" id="PF13620">
    <property type="entry name" value="CarboxypepD_reg"/>
    <property type="match status" value="1"/>
</dbReference>
<gene>
    <name evidence="10" type="ORF">GGR28_001295</name>
</gene>
<evidence type="ECO:0000313" key="11">
    <source>
        <dbReference type="Proteomes" id="UP000576209"/>
    </source>
</evidence>
<proteinExistence type="inferred from homology"/>
<dbReference type="InterPro" id="IPR039426">
    <property type="entry name" value="TonB-dep_rcpt-like"/>
</dbReference>
<evidence type="ECO:0000259" key="8">
    <source>
        <dbReference type="Pfam" id="PF07715"/>
    </source>
</evidence>
<dbReference type="Pfam" id="PF14905">
    <property type="entry name" value="OMP_b-brl_3"/>
    <property type="match status" value="1"/>
</dbReference>
<dbReference type="Pfam" id="PF07715">
    <property type="entry name" value="Plug"/>
    <property type="match status" value="1"/>
</dbReference>
<evidence type="ECO:0000256" key="2">
    <source>
        <dbReference type="ARBA" id="ARBA00022448"/>
    </source>
</evidence>
<evidence type="ECO:0000256" key="1">
    <source>
        <dbReference type="ARBA" id="ARBA00004571"/>
    </source>
</evidence>
<name>A0A840E4L3_9BACT</name>
<keyword evidence="5 7" id="KW-0472">Membrane</keyword>
<feature type="domain" description="Outer membrane protein beta-barrel" evidence="9">
    <location>
        <begin position="376"/>
        <end position="772"/>
    </location>
</feature>
<keyword evidence="3 7" id="KW-1134">Transmembrane beta strand</keyword>
<dbReference type="PROSITE" id="PS52016">
    <property type="entry name" value="TONB_DEPENDENT_REC_3"/>
    <property type="match status" value="1"/>
</dbReference>